<dbReference type="InterPro" id="IPR014352">
    <property type="entry name" value="FERM/acyl-CoA-bd_prot_sf"/>
</dbReference>
<dbReference type="PROSITE" id="PS51228">
    <property type="entry name" value="ACB_2"/>
    <property type="match status" value="1"/>
</dbReference>
<dbReference type="SUPFAM" id="SSF47027">
    <property type="entry name" value="Acyl-CoA binding protein"/>
    <property type="match status" value="1"/>
</dbReference>
<keyword evidence="2" id="KW-0446">Lipid-binding</keyword>
<keyword evidence="5" id="KW-1185">Reference proteome</keyword>
<reference evidence="4" key="1">
    <citation type="submission" date="2021-03" db="EMBL/GenBank/DDBJ databases">
        <title>Evolutionary innovations through gain and loss of genes in the ectomycorrhizal Boletales.</title>
        <authorList>
            <person name="Wu G."/>
            <person name="Miyauchi S."/>
            <person name="Morin E."/>
            <person name="Yang Z.-L."/>
            <person name="Xu J."/>
            <person name="Martin F.M."/>
        </authorList>
    </citation>
    <scope>NUCLEOTIDE SEQUENCE</scope>
    <source>
        <strain evidence="4">BR01</strain>
    </source>
</reference>
<evidence type="ECO:0000256" key="1">
    <source>
        <dbReference type="ARBA" id="ARBA00005567"/>
    </source>
</evidence>
<accession>A0A8I2YJB3</accession>
<dbReference type="AlphaFoldDB" id="A0A8I2YJB3"/>
<dbReference type="InterPro" id="IPR000582">
    <property type="entry name" value="Acyl-CoA-binding_protein"/>
</dbReference>
<comment type="caution">
    <text evidence="4">The sequence shown here is derived from an EMBL/GenBank/DDBJ whole genome shotgun (WGS) entry which is preliminary data.</text>
</comment>
<dbReference type="GO" id="GO:0000062">
    <property type="term" value="F:fatty-acyl-CoA binding"/>
    <property type="evidence" value="ECO:0007669"/>
    <property type="project" value="InterPro"/>
</dbReference>
<dbReference type="FunFam" id="1.20.80.10:FF:000010">
    <property type="entry name" value="Acyl-CoA-binding domain-containing protein 5"/>
    <property type="match status" value="1"/>
</dbReference>
<proteinExistence type="inferred from homology"/>
<gene>
    <name evidence="4" type="ORF">JVT61DRAFT_6538</name>
</gene>
<dbReference type="InterPro" id="IPR035984">
    <property type="entry name" value="Acyl-CoA-binding_sf"/>
</dbReference>
<dbReference type="Proteomes" id="UP000683000">
    <property type="component" value="Unassembled WGS sequence"/>
</dbReference>
<dbReference type="PANTHER" id="PTHR23310:SF62">
    <property type="entry name" value="ACYL-COA BINDING PROTEIN 1, ISOFORM A"/>
    <property type="match status" value="1"/>
</dbReference>
<sequence length="108" mass="12329">MTLTLQEKFDKAVKYVQSLPESGPLKPDQDTKLKYYGYYKQATIGDVNTGRPGLMDFVGKAKWDAWNTVKGTSKEDAQKAYVELLVTHLEKITDKSEEVKELIQELKE</sequence>
<dbReference type="Gene3D" id="1.20.80.10">
    <property type="match status" value="1"/>
</dbReference>
<dbReference type="OrthoDB" id="346910at2759"/>
<dbReference type="GO" id="GO:0006631">
    <property type="term" value="P:fatty acid metabolic process"/>
    <property type="evidence" value="ECO:0007669"/>
    <property type="project" value="TreeGrafter"/>
</dbReference>
<dbReference type="Pfam" id="PF00887">
    <property type="entry name" value="ACBP"/>
    <property type="match status" value="1"/>
</dbReference>
<evidence type="ECO:0000313" key="5">
    <source>
        <dbReference type="Proteomes" id="UP000683000"/>
    </source>
</evidence>
<evidence type="ECO:0000313" key="4">
    <source>
        <dbReference type="EMBL" id="KAG6373389.1"/>
    </source>
</evidence>
<evidence type="ECO:0000256" key="2">
    <source>
        <dbReference type="ARBA" id="ARBA00023121"/>
    </source>
</evidence>
<comment type="similarity">
    <text evidence="1">Belongs to the ACBP family.</text>
</comment>
<evidence type="ECO:0000259" key="3">
    <source>
        <dbReference type="PROSITE" id="PS51228"/>
    </source>
</evidence>
<dbReference type="PANTHER" id="PTHR23310">
    <property type="entry name" value="ACYL-COA-BINDING PROTEIN, ACBP"/>
    <property type="match status" value="1"/>
</dbReference>
<organism evidence="4 5">
    <name type="scientific">Boletus reticuloceps</name>
    <dbReference type="NCBI Taxonomy" id="495285"/>
    <lineage>
        <taxon>Eukaryota</taxon>
        <taxon>Fungi</taxon>
        <taxon>Dikarya</taxon>
        <taxon>Basidiomycota</taxon>
        <taxon>Agaricomycotina</taxon>
        <taxon>Agaricomycetes</taxon>
        <taxon>Agaricomycetidae</taxon>
        <taxon>Boletales</taxon>
        <taxon>Boletineae</taxon>
        <taxon>Boletaceae</taxon>
        <taxon>Boletoideae</taxon>
        <taxon>Boletus</taxon>
    </lineage>
</organism>
<protein>
    <submittedName>
        <fullName evidence="4">Acyl-CoA-binding protein</fullName>
    </submittedName>
</protein>
<dbReference type="PRINTS" id="PR00689">
    <property type="entry name" value="ACOABINDINGP"/>
</dbReference>
<dbReference type="EMBL" id="JAGFBS010000022">
    <property type="protein sequence ID" value="KAG6373389.1"/>
    <property type="molecule type" value="Genomic_DNA"/>
</dbReference>
<feature type="domain" description="ACB" evidence="3">
    <location>
        <begin position="5"/>
        <end position="94"/>
    </location>
</feature>
<name>A0A8I2YJB3_9AGAM</name>